<evidence type="ECO:0000256" key="5">
    <source>
        <dbReference type="HAMAP-Rule" id="MF_00532"/>
    </source>
</evidence>
<evidence type="ECO:0000256" key="6">
    <source>
        <dbReference type="RuleBase" id="RU003815"/>
    </source>
</evidence>
<comment type="similarity">
    <text evidence="1 5 6">Belongs to the universal ribosomal protein uS9 family.</text>
</comment>
<dbReference type="Pfam" id="PF00380">
    <property type="entry name" value="Ribosomal_S9"/>
    <property type="match status" value="1"/>
</dbReference>
<keyword evidence="3 5" id="KW-0687">Ribonucleoprotein</keyword>
<evidence type="ECO:0000256" key="2">
    <source>
        <dbReference type="ARBA" id="ARBA00022980"/>
    </source>
</evidence>
<dbReference type="InterPro" id="IPR020574">
    <property type="entry name" value="Ribosomal_uS9_CS"/>
</dbReference>
<dbReference type="InterPro" id="IPR020568">
    <property type="entry name" value="Ribosomal_Su5_D2-typ_SF"/>
</dbReference>
<evidence type="ECO:0000256" key="3">
    <source>
        <dbReference type="ARBA" id="ARBA00023274"/>
    </source>
</evidence>
<keyword evidence="2 5" id="KW-0689">Ribosomal protein</keyword>
<dbReference type="PROSITE" id="PS00360">
    <property type="entry name" value="RIBOSOMAL_S9"/>
    <property type="match status" value="1"/>
</dbReference>
<evidence type="ECO:0000256" key="4">
    <source>
        <dbReference type="ARBA" id="ARBA00035259"/>
    </source>
</evidence>
<dbReference type="RefSeq" id="WP_425344070.1">
    <property type="nucleotide sequence ID" value="NZ_JBGUBD010000001.1"/>
</dbReference>
<keyword evidence="8" id="KW-1185">Reference proteome</keyword>
<comment type="caution">
    <text evidence="7">The sequence shown here is derived from an EMBL/GenBank/DDBJ whole genome shotgun (WGS) entry which is preliminary data.</text>
</comment>
<dbReference type="InterPro" id="IPR000754">
    <property type="entry name" value="Ribosomal_uS9"/>
</dbReference>
<dbReference type="NCBIfam" id="NF001099">
    <property type="entry name" value="PRK00132.1"/>
    <property type="match status" value="1"/>
</dbReference>
<reference evidence="7 8" key="1">
    <citation type="submission" date="2024-08" db="EMBL/GenBank/DDBJ databases">
        <title>Whole-genome sequencing of halo(alkali)philic microorganisms from hypersaline lakes.</title>
        <authorList>
            <person name="Sorokin D.Y."/>
            <person name="Merkel A.Y."/>
            <person name="Messina E."/>
            <person name="Yakimov M."/>
        </authorList>
    </citation>
    <scope>NUCLEOTIDE SEQUENCE [LARGE SCALE GENOMIC DNA]</scope>
    <source>
        <strain evidence="7 8">AB-hyl4</strain>
    </source>
</reference>
<gene>
    <name evidence="5 7" type="primary">rpsI</name>
    <name evidence="7" type="ORF">ACERK3_00595</name>
</gene>
<dbReference type="SUPFAM" id="SSF54211">
    <property type="entry name" value="Ribosomal protein S5 domain 2-like"/>
    <property type="match status" value="1"/>
</dbReference>
<name>A0ABV4TZL9_9BACT</name>
<accession>A0ABV4TZL9</accession>
<dbReference type="PANTHER" id="PTHR21569">
    <property type="entry name" value="RIBOSOMAL PROTEIN S9"/>
    <property type="match status" value="1"/>
</dbReference>
<dbReference type="InterPro" id="IPR014721">
    <property type="entry name" value="Ribsml_uS5_D2-typ_fold_subgr"/>
</dbReference>
<proteinExistence type="inferred from homology"/>
<evidence type="ECO:0000313" key="8">
    <source>
        <dbReference type="Proteomes" id="UP001575105"/>
    </source>
</evidence>
<evidence type="ECO:0000313" key="7">
    <source>
        <dbReference type="EMBL" id="MFA9476779.1"/>
    </source>
</evidence>
<sequence>MPDKGGFVWGTGRRKSAVARVRVKPGDGKFLINKKEVNDFFSEAQHREQALAALKATKTEGKLDVFVKVHGGGITGQAGAVLLGLARALKGYDPALEQTLRDNAYLTRDPREVERKKYGQAGARKRFQFSKR</sequence>
<dbReference type="InterPro" id="IPR023035">
    <property type="entry name" value="Ribosomal_uS9_bac/plastid"/>
</dbReference>
<dbReference type="EMBL" id="JBGUBD010000001">
    <property type="protein sequence ID" value="MFA9476779.1"/>
    <property type="molecule type" value="Genomic_DNA"/>
</dbReference>
<dbReference type="HAMAP" id="MF_00532_B">
    <property type="entry name" value="Ribosomal_uS9_B"/>
    <property type="match status" value="1"/>
</dbReference>
<protein>
    <recommendedName>
        <fullName evidence="4 5">Small ribosomal subunit protein uS9</fullName>
    </recommendedName>
</protein>
<dbReference type="PANTHER" id="PTHR21569:SF1">
    <property type="entry name" value="SMALL RIBOSOMAL SUBUNIT PROTEIN US9M"/>
    <property type="match status" value="1"/>
</dbReference>
<dbReference type="Proteomes" id="UP001575105">
    <property type="component" value="Unassembled WGS sequence"/>
</dbReference>
<dbReference type="GO" id="GO:0005840">
    <property type="term" value="C:ribosome"/>
    <property type="evidence" value="ECO:0007669"/>
    <property type="project" value="UniProtKB-KW"/>
</dbReference>
<evidence type="ECO:0000256" key="1">
    <source>
        <dbReference type="ARBA" id="ARBA00005251"/>
    </source>
</evidence>
<organism evidence="7 8">
    <name type="scientific">Natronomicrosphaera hydrolytica</name>
    <dbReference type="NCBI Taxonomy" id="3242702"/>
    <lineage>
        <taxon>Bacteria</taxon>
        <taxon>Pseudomonadati</taxon>
        <taxon>Planctomycetota</taxon>
        <taxon>Phycisphaerae</taxon>
        <taxon>Phycisphaerales</taxon>
        <taxon>Phycisphaeraceae</taxon>
        <taxon>Natronomicrosphaera</taxon>
    </lineage>
</organism>
<dbReference type="Gene3D" id="3.30.230.10">
    <property type="match status" value="1"/>
</dbReference>